<protein>
    <recommendedName>
        <fullName evidence="4">Ribosome rescue factor A</fullName>
    </recommendedName>
</protein>
<dbReference type="RefSeq" id="WP_095846813.1">
    <property type="nucleotide sequence ID" value="NZ_CAMKXY010000149.1"/>
</dbReference>
<keyword evidence="3" id="KW-1185">Reference proteome</keyword>
<dbReference type="OrthoDB" id="8603552at2"/>
<dbReference type="Proteomes" id="UP000217182">
    <property type="component" value="Chromosome"/>
</dbReference>
<feature type="region of interest" description="Disordered" evidence="1">
    <location>
        <begin position="29"/>
        <end position="68"/>
    </location>
</feature>
<dbReference type="Pfam" id="PF03889">
    <property type="entry name" value="ArfA"/>
    <property type="match status" value="1"/>
</dbReference>
<dbReference type="KEGG" id="gqu:AWC35_13270"/>
<evidence type="ECO:0000313" key="3">
    <source>
        <dbReference type="Proteomes" id="UP000217182"/>
    </source>
</evidence>
<dbReference type="AlphaFoldDB" id="A0A250B256"/>
<dbReference type="InterPro" id="IPR005589">
    <property type="entry name" value="ArfA"/>
</dbReference>
<dbReference type="EMBL" id="CP014136">
    <property type="protein sequence ID" value="ATA20227.1"/>
    <property type="molecule type" value="Genomic_DNA"/>
</dbReference>
<name>A0A250B256_9GAMM</name>
<proteinExistence type="predicted"/>
<reference evidence="2 3" key="1">
    <citation type="submission" date="2016-01" db="EMBL/GenBank/DDBJ databases">
        <authorList>
            <person name="Oliw E.H."/>
        </authorList>
    </citation>
    <scope>NUCLEOTIDE SEQUENCE [LARGE SCALE GENOMIC DNA]</scope>
    <source>
        <strain evidence="2 3">FRB97</strain>
    </source>
</reference>
<gene>
    <name evidence="2" type="ORF">AWC35_13270</name>
</gene>
<evidence type="ECO:0000256" key="1">
    <source>
        <dbReference type="SAM" id="MobiDB-lite"/>
    </source>
</evidence>
<organism evidence="2 3">
    <name type="scientific">Gibbsiella quercinecans</name>
    <dbReference type="NCBI Taxonomy" id="929813"/>
    <lineage>
        <taxon>Bacteria</taxon>
        <taxon>Pseudomonadati</taxon>
        <taxon>Pseudomonadota</taxon>
        <taxon>Gammaproteobacteria</taxon>
        <taxon>Enterobacterales</taxon>
        <taxon>Yersiniaceae</taxon>
        <taxon>Gibbsiella</taxon>
    </lineage>
</organism>
<evidence type="ECO:0008006" key="4">
    <source>
        <dbReference type="Google" id="ProtNLM"/>
    </source>
</evidence>
<evidence type="ECO:0000313" key="2">
    <source>
        <dbReference type="EMBL" id="ATA20227.1"/>
    </source>
</evidence>
<sequence>MTKYRHTRGQIRDNAIQALLHDPLFHQRVETNAKGKGSYRRKEKHSKRGNWEGSGKRSGDDLPLPFWF</sequence>
<accession>A0A250B256</accession>
<dbReference type="GO" id="GO:0072344">
    <property type="term" value="P:rescue of stalled ribosome"/>
    <property type="evidence" value="ECO:0007669"/>
    <property type="project" value="InterPro"/>
</dbReference>
<feature type="compositionally biased region" description="Basic residues" evidence="1">
    <location>
        <begin position="37"/>
        <end position="48"/>
    </location>
</feature>